<evidence type="ECO:0000313" key="6">
    <source>
        <dbReference type="EMBL" id="ONM27483.1"/>
    </source>
</evidence>
<comment type="similarity">
    <text evidence="4">Belongs to the enoyl-CoA hydratase/isomerase family.</text>
</comment>
<evidence type="ECO:0000259" key="5">
    <source>
        <dbReference type="Pfam" id="PF16113"/>
    </source>
</evidence>
<dbReference type="PANTHER" id="PTHR43176:SF3">
    <property type="entry name" value="3-HYDROXYISOBUTYRYL-COA HYDROLASE, MITOCHONDRIAL"/>
    <property type="match status" value="1"/>
</dbReference>
<organism evidence="6">
    <name type="scientific">Zea mays</name>
    <name type="common">Maize</name>
    <dbReference type="NCBI Taxonomy" id="4577"/>
    <lineage>
        <taxon>Eukaryota</taxon>
        <taxon>Viridiplantae</taxon>
        <taxon>Streptophyta</taxon>
        <taxon>Embryophyta</taxon>
        <taxon>Tracheophyta</taxon>
        <taxon>Spermatophyta</taxon>
        <taxon>Magnoliopsida</taxon>
        <taxon>Liliopsida</taxon>
        <taxon>Poales</taxon>
        <taxon>Poaceae</taxon>
        <taxon>PACMAD clade</taxon>
        <taxon>Panicoideae</taxon>
        <taxon>Andropogonodae</taxon>
        <taxon>Andropogoneae</taxon>
        <taxon>Tripsacinae</taxon>
        <taxon>Zea</taxon>
    </lineage>
</organism>
<dbReference type="EC" id="3.1.2.4" evidence="2 4"/>
<dbReference type="GO" id="GO:0006574">
    <property type="term" value="P:L-valine catabolic process"/>
    <property type="evidence" value="ECO:0007669"/>
    <property type="project" value="UniProtKB-UniRule"/>
</dbReference>
<dbReference type="SUPFAM" id="SSF52096">
    <property type="entry name" value="ClpP/crotonase"/>
    <property type="match status" value="1"/>
</dbReference>
<protein>
    <recommendedName>
        <fullName evidence="2 4">3-hydroxyisobutyryl-CoA hydrolase</fullName>
        <shortName evidence="4">HIB-CoA hydrolase</shortName>
        <shortName evidence="4">HIBYL-CoA-H</shortName>
        <ecNumber evidence="2 4">3.1.2.4</ecNumber>
    </recommendedName>
    <alternativeName>
        <fullName evidence="4">3-hydroxyisobutyryl-coenzyme A hydrolase</fullName>
    </alternativeName>
</protein>
<dbReference type="PANTHER" id="PTHR43176">
    <property type="entry name" value="3-HYDROXYISOBUTYRYL-COA HYDROLASE-RELATED"/>
    <property type="match status" value="1"/>
</dbReference>
<dbReference type="InterPro" id="IPR032259">
    <property type="entry name" value="HIBYL-CoA-H"/>
</dbReference>
<dbReference type="AlphaFoldDB" id="A0A1D6F8I1"/>
<keyword evidence="3 4" id="KW-0378">Hydrolase</keyword>
<dbReference type="Pfam" id="PF16113">
    <property type="entry name" value="ECH_2"/>
    <property type="match status" value="1"/>
</dbReference>
<dbReference type="InterPro" id="IPR029045">
    <property type="entry name" value="ClpP/crotonase-like_dom_sf"/>
</dbReference>
<dbReference type="eggNOG" id="ENOG502QPXA">
    <property type="taxonomic scope" value="Eukaryota"/>
</dbReference>
<dbReference type="Gene3D" id="3.90.226.10">
    <property type="entry name" value="2-enoyl-CoA Hydratase, Chain A, domain 1"/>
    <property type="match status" value="1"/>
</dbReference>
<comment type="catalytic activity">
    <reaction evidence="1 4">
        <text>3-hydroxy-2-methylpropanoyl-CoA + H2O = 3-hydroxy-2-methylpropanoate + CoA + H(+)</text>
        <dbReference type="Rhea" id="RHEA:20888"/>
        <dbReference type="ChEBI" id="CHEBI:11805"/>
        <dbReference type="ChEBI" id="CHEBI:15377"/>
        <dbReference type="ChEBI" id="CHEBI:15378"/>
        <dbReference type="ChEBI" id="CHEBI:57287"/>
        <dbReference type="ChEBI" id="CHEBI:57340"/>
        <dbReference type="EC" id="3.1.2.4"/>
    </reaction>
</comment>
<gene>
    <name evidence="6" type="ORF">ZEAMMB73_Zm00001d007732</name>
</gene>
<comment type="pathway">
    <text evidence="4">Amino-acid degradation; L-valine degradation.</text>
</comment>
<name>A0A1D6F8I1_MAIZE</name>
<sequence>MFFIEVSLLTGIVMGGGAGVSLHGKFRVATNNTVFAMPETSLGLFPDVGASYFLARLPGFYGEYVALVGARLDGAEMLACGLATHFVPSNRMLLLEESLKKVDTSNSFVVCSTIDQFCQQPSLKQKSSLNRLEIINKCFSKRTVEEIISSLGCRAILVDKDKNPKVHILPYLAPLHQNSLHRTYFI</sequence>
<proteinExistence type="inferred from homology"/>
<evidence type="ECO:0000256" key="4">
    <source>
        <dbReference type="RuleBase" id="RU369070"/>
    </source>
</evidence>
<dbReference type="GO" id="GO:0003860">
    <property type="term" value="F:3-hydroxyisobutyryl-CoA hydrolase activity"/>
    <property type="evidence" value="ECO:0007669"/>
    <property type="project" value="UniProtKB-UniRule"/>
</dbReference>
<evidence type="ECO:0000256" key="2">
    <source>
        <dbReference type="ARBA" id="ARBA00011915"/>
    </source>
</evidence>
<comment type="function">
    <text evidence="4">Hydrolyzes 3-hydroxyisobutyryl-CoA (HIBYL-CoA), a saline catabolite. Has high activity toward isobutyryl-CoA. Could be an isobutyryl-CoA dehydrogenase that functions in valine catabolism.</text>
</comment>
<dbReference type="PaxDb" id="4577-GRMZM2G000092_P01"/>
<evidence type="ECO:0000256" key="3">
    <source>
        <dbReference type="ARBA" id="ARBA00022801"/>
    </source>
</evidence>
<dbReference type="CDD" id="cd06558">
    <property type="entry name" value="crotonase-like"/>
    <property type="match status" value="1"/>
</dbReference>
<dbReference type="EMBL" id="CM007648">
    <property type="protein sequence ID" value="ONM27483.1"/>
    <property type="molecule type" value="Genomic_DNA"/>
</dbReference>
<accession>A0A1D6F8I1</accession>
<reference evidence="6" key="1">
    <citation type="submission" date="2015-12" db="EMBL/GenBank/DDBJ databases">
        <title>Update maize B73 reference genome by single molecule sequencing technologies.</title>
        <authorList>
            <consortium name="Maize Genome Sequencing Project"/>
            <person name="Ware D."/>
        </authorList>
    </citation>
    <scope>NUCLEOTIDE SEQUENCE [LARGE SCALE GENOMIC DNA]</scope>
    <source>
        <tissue evidence="6">Seedling</tissue>
    </source>
</reference>
<feature type="domain" description="Enoyl-CoA hydratase/isomerase" evidence="5">
    <location>
        <begin position="6"/>
        <end position="151"/>
    </location>
</feature>
<evidence type="ECO:0000256" key="1">
    <source>
        <dbReference type="ARBA" id="ARBA00001709"/>
    </source>
</evidence>
<dbReference type="InterPro" id="IPR045004">
    <property type="entry name" value="ECH_dom"/>
</dbReference>